<dbReference type="Pfam" id="PF01973">
    <property type="entry name" value="MptE-like"/>
    <property type="match status" value="1"/>
</dbReference>
<dbReference type="Proteomes" id="UP000557217">
    <property type="component" value="Unassembled WGS sequence"/>
</dbReference>
<dbReference type="InterPro" id="IPR002826">
    <property type="entry name" value="MptE-like"/>
</dbReference>
<proteinExistence type="predicted"/>
<evidence type="ECO:0000313" key="2">
    <source>
        <dbReference type="EMBL" id="MBB5149725.1"/>
    </source>
</evidence>
<gene>
    <name evidence="2" type="ORF">HNR36_002117</name>
</gene>
<protein>
    <recommendedName>
        <fullName evidence="1">6-hydroxymethylpterin diphosphokinase MptE-like domain-containing protein</fullName>
    </recommendedName>
</protein>
<comment type="caution">
    <text evidence="2">The sequence shown here is derived from an EMBL/GenBank/DDBJ whole genome shotgun (WGS) entry which is preliminary data.</text>
</comment>
<accession>A0A840PMT3</accession>
<dbReference type="RefSeq" id="WP_168412673.1">
    <property type="nucleotide sequence ID" value="NZ_JAAXPW010000032.1"/>
</dbReference>
<dbReference type="AlphaFoldDB" id="A0A840PMT3"/>
<organism evidence="2 3">
    <name type="scientific">Ureibacillus thermosphaericus</name>
    <dbReference type="NCBI Taxonomy" id="51173"/>
    <lineage>
        <taxon>Bacteria</taxon>
        <taxon>Bacillati</taxon>
        <taxon>Bacillota</taxon>
        <taxon>Bacilli</taxon>
        <taxon>Bacillales</taxon>
        <taxon>Caryophanaceae</taxon>
        <taxon>Ureibacillus</taxon>
    </lineage>
</organism>
<evidence type="ECO:0000313" key="3">
    <source>
        <dbReference type="Proteomes" id="UP000557217"/>
    </source>
</evidence>
<dbReference type="PANTHER" id="PTHR41786">
    <property type="entry name" value="MOTILITY ACCESSORY FACTOR MAF"/>
    <property type="match status" value="1"/>
</dbReference>
<dbReference type="EMBL" id="JACHGZ010000027">
    <property type="protein sequence ID" value="MBB5149725.1"/>
    <property type="molecule type" value="Genomic_DNA"/>
</dbReference>
<feature type="domain" description="6-hydroxymethylpterin diphosphokinase MptE-like" evidence="1">
    <location>
        <begin position="183"/>
        <end position="337"/>
    </location>
</feature>
<reference evidence="2 3" key="1">
    <citation type="submission" date="2020-08" db="EMBL/GenBank/DDBJ databases">
        <title>Genomic Encyclopedia of Type Strains, Phase IV (KMG-IV): sequencing the most valuable type-strain genomes for metagenomic binning, comparative biology and taxonomic classification.</title>
        <authorList>
            <person name="Goeker M."/>
        </authorList>
    </citation>
    <scope>NUCLEOTIDE SEQUENCE [LARGE SCALE GENOMIC DNA]</scope>
    <source>
        <strain evidence="2 3">DSM 10633</strain>
    </source>
</reference>
<keyword evidence="3" id="KW-1185">Reference proteome</keyword>
<dbReference type="PANTHER" id="PTHR41786:SF1">
    <property type="entry name" value="6-HYDROXYMETHYLPTERIN DIPHOSPHOKINASE MPTE-LIKE DOMAIN-CONTAINING PROTEIN"/>
    <property type="match status" value="1"/>
</dbReference>
<name>A0A840PMT3_URETH</name>
<evidence type="ECO:0000259" key="1">
    <source>
        <dbReference type="Pfam" id="PF01973"/>
    </source>
</evidence>
<sequence length="560" mass="64094">MYTLIREVNSRNIEVIKIKDHHSNRMIALNSQVSPQKEIEKFIEQLRSNKCYFIIGSGNGTLLQYLIDLKLKSKIYILEPFKEIDFDNELKGELKKNNIYFFHEENLNYLQITGAIRSSTGMEFEILFHPNYDKLSKNILNPIIQKIKMGTTTASINKNTEKFFRFDWLIEPILNLSLSKNGKSLLEIKENFLGKPFILVASGPSLVDNLDFIKKNQDKAYILASGSAVNGLLNNGIIPDFVTIIDASLVNFTAHFENTKYSGPIITTGTANHLILKHHKGELYFTNFELDTITAEVRPDFLKVSTVSSVAIYSLLLTHYLGASEVFLVGQDLALKDGKYYANGVHEHQASKNLGDIVEVEGNIGGKVSTNLNLASMLENFNNAVSVIQEVNNQIKIYNLSKSGAKIKDVPFKDKNDIMLAETIDKSWIPTNVSKKEIDYTLSLEYYKKIIDSKKEVDDISRKIKKINSKAVTFKDLEKLLKLIKKLRQNAMIETHILNMIYSSTKSINNMFEFGFEGNFQTNEERVEMLKKLLDFVEIVQNYLEELIQHNNWPEIFKRR</sequence>